<dbReference type="AlphaFoldDB" id="A0A7W7RL03"/>
<evidence type="ECO:0000313" key="6">
    <source>
        <dbReference type="Proteomes" id="UP000523007"/>
    </source>
</evidence>
<dbReference type="Pfam" id="PF00534">
    <property type="entry name" value="Glycos_transf_1"/>
    <property type="match status" value="1"/>
</dbReference>
<reference evidence="5 6" key="1">
    <citation type="submission" date="2020-08" db="EMBL/GenBank/DDBJ databases">
        <title>Sequencing the genomes of 1000 actinobacteria strains.</title>
        <authorList>
            <person name="Klenk H.-P."/>
        </authorList>
    </citation>
    <scope>NUCLEOTIDE SEQUENCE [LARGE SCALE GENOMIC DNA]</scope>
    <source>
        <strain evidence="5 6">DSM 102030</strain>
    </source>
</reference>
<dbReference type="GO" id="GO:0016757">
    <property type="term" value="F:glycosyltransferase activity"/>
    <property type="evidence" value="ECO:0007669"/>
    <property type="project" value="UniProtKB-KW"/>
</dbReference>
<proteinExistence type="predicted"/>
<dbReference type="EMBL" id="JACHJT010000001">
    <property type="protein sequence ID" value="MBB4933917.1"/>
    <property type="molecule type" value="Genomic_DNA"/>
</dbReference>
<evidence type="ECO:0000256" key="1">
    <source>
        <dbReference type="ARBA" id="ARBA00022676"/>
    </source>
</evidence>
<dbReference type="RefSeq" id="WP_184581567.1">
    <property type="nucleotide sequence ID" value="NZ_JACHJT010000001.1"/>
</dbReference>
<evidence type="ECO:0000256" key="2">
    <source>
        <dbReference type="ARBA" id="ARBA00022679"/>
    </source>
</evidence>
<dbReference type="Gene3D" id="3.40.50.2000">
    <property type="entry name" value="Glycogen Phosphorylase B"/>
    <property type="match status" value="2"/>
</dbReference>
<dbReference type="InterPro" id="IPR001296">
    <property type="entry name" value="Glyco_trans_1"/>
</dbReference>
<dbReference type="SUPFAM" id="SSF53756">
    <property type="entry name" value="UDP-Glycosyltransferase/glycogen phosphorylase"/>
    <property type="match status" value="1"/>
</dbReference>
<dbReference type="InterPro" id="IPR028098">
    <property type="entry name" value="Glyco_trans_4-like_N"/>
</dbReference>
<dbReference type="CDD" id="cd03820">
    <property type="entry name" value="GT4_AmsD-like"/>
    <property type="match status" value="1"/>
</dbReference>
<keyword evidence="2 5" id="KW-0808">Transferase</keyword>
<dbReference type="Proteomes" id="UP000523007">
    <property type="component" value="Unassembled WGS sequence"/>
</dbReference>
<keyword evidence="1" id="KW-0328">Glycosyltransferase</keyword>
<dbReference type="Pfam" id="PF13439">
    <property type="entry name" value="Glyco_transf_4"/>
    <property type="match status" value="1"/>
</dbReference>
<organism evidence="5 6">
    <name type="scientific">Lipingzhangella halophila</name>
    <dbReference type="NCBI Taxonomy" id="1783352"/>
    <lineage>
        <taxon>Bacteria</taxon>
        <taxon>Bacillati</taxon>
        <taxon>Actinomycetota</taxon>
        <taxon>Actinomycetes</taxon>
        <taxon>Streptosporangiales</taxon>
        <taxon>Nocardiopsidaceae</taxon>
        <taxon>Lipingzhangella</taxon>
    </lineage>
</organism>
<dbReference type="PANTHER" id="PTHR12526:SF627">
    <property type="entry name" value="D-RHAMNOSYLTRANSFERASE WBPZ"/>
    <property type="match status" value="1"/>
</dbReference>
<keyword evidence="6" id="KW-1185">Reference proteome</keyword>
<sequence>MKITILIANAYGMGGTIRTVFNLAGGLAERHQVEIVSLVRHTEKPFFAVPDGVELKALTWIGPYAEAHDNPSRIDEWRERRPASPVPPSEFRRNRYLNVRTERVVRKLLRRTDADVVMGTRPGINLLISRWAPRRVLTIGQVHTHLGSHAADLRTAMRKRYPRLDGLTVLTESDRDKFMDFLGPPPGWLVSMPNALPPGEYPQSSQENPIMVAAGRIAAVKQYPKLLKAFSMVASVHPEWRLRIYAGGEGQDDLRTQIADMGLSNQVTLMGRTRDLPGELSKGSLLAVSSRYEGFGMTIIEAFSVGVPVVSFDCPQGPREIIEHERNGLLVPAQEVTSLGWALLRMVENHEERQRMSEAALRSSEAYALPVITRRWEEYIEERKASKAAR</sequence>
<evidence type="ECO:0000313" key="5">
    <source>
        <dbReference type="EMBL" id="MBB4933917.1"/>
    </source>
</evidence>
<name>A0A7W7RL03_9ACTN</name>
<gene>
    <name evidence="5" type="ORF">F4561_004737</name>
</gene>
<evidence type="ECO:0000259" key="3">
    <source>
        <dbReference type="Pfam" id="PF00534"/>
    </source>
</evidence>
<accession>A0A7W7RL03</accession>
<feature type="domain" description="Glycosyl transferase family 1" evidence="3">
    <location>
        <begin position="205"/>
        <end position="360"/>
    </location>
</feature>
<comment type="caution">
    <text evidence="5">The sequence shown here is derived from an EMBL/GenBank/DDBJ whole genome shotgun (WGS) entry which is preliminary data.</text>
</comment>
<feature type="domain" description="Glycosyltransferase subfamily 4-like N-terminal" evidence="4">
    <location>
        <begin position="13"/>
        <end position="195"/>
    </location>
</feature>
<evidence type="ECO:0000259" key="4">
    <source>
        <dbReference type="Pfam" id="PF13439"/>
    </source>
</evidence>
<dbReference type="PANTHER" id="PTHR12526">
    <property type="entry name" value="GLYCOSYLTRANSFERASE"/>
    <property type="match status" value="1"/>
</dbReference>
<protein>
    <submittedName>
        <fullName evidence="5">Glycosyltransferase involved in cell wall biosynthesis</fullName>
    </submittedName>
</protein>